<dbReference type="AlphaFoldDB" id="A0A3Q2XSZ8"/>
<dbReference type="InterPro" id="IPR051232">
    <property type="entry name" value="ARID/SWI1_ChromRemod"/>
</dbReference>
<dbReference type="GO" id="GO:0006325">
    <property type="term" value="P:chromatin organization"/>
    <property type="evidence" value="ECO:0007669"/>
    <property type="project" value="UniProtKB-KW"/>
</dbReference>
<evidence type="ECO:0000313" key="12">
    <source>
        <dbReference type="Proteomes" id="UP000264820"/>
    </source>
</evidence>
<feature type="compositionally biased region" description="Basic and acidic residues" evidence="9">
    <location>
        <begin position="695"/>
        <end position="711"/>
    </location>
</feature>
<dbReference type="FunFam" id="2.30.30.140:FF:000009">
    <property type="entry name" value="AT-rich interactive domain-containing protein 4B"/>
    <property type="match status" value="1"/>
</dbReference>
<keyword evidence="1" id="KW-1017">Isopeptide bond</keyword>
<keyword evidence="12" id="KW-1185">Reference proteome</keyword>
<feature type="compositionally biased region" description="Low complexity" evidence="9">
    <location>
        <begin position="1023"/>
        <end position="1035"/>
    </location>
</feature>
<feature type="compositionally biased region" description="Low complexity" evidence="9">
    <location>
        <begin position="641"/>
        <end position="657"/>
    </location>
</feature>
<feature type="compositionally biased region" description="Basic residues" evidence="9">
    <location>
        <begin position="605"/>
        <end position="614"/>
    </location>
</feature>
<evidence type="ECO:0000259" key="10">
    <source>
        <dbReference type="PROSITE" id="PS51011"/>
    </source>
</evidence>
<feature type="compositionally biased region" description="Basic and acidic residues" evidence="9">
    <location>
        <begin position="626"/>
        <end position="640"/>
    </location>
</feature>
<dbReference type="GeneTree" id="ENSGT00940000158149"/>
<dbReference type="SMART" id="SM00501">
    <property type="entry name" value="BRIGHT"/>
    <property type="match status" value="1"/>
</dbReference>
<keyword evidence="4" id="KW-0156">Chromatin regulator</keyword>
<keyword evidence="7" id="KW-0804">Transcription</keyword>
<dbReference type="SMART" id="SM01014">
    <property type="entry name" value="ARID"/>
    <property type="match status" value="1"/>
</dbReference>
<feature type="compositionally biased region" description="Low complexity" evidence="9">
    <location>
        <begin position="864"/>
        <end position="880"/>
    </location>
</feature>
<evidence type="ECO:0000256" key="8">
    <source>
        <dbReference type="ARBA" id="ARBA00023242"/>
    </source>
</evidence>
<proteinExistence type="predicted"/>
<accession>A0A3Q2XSZ8</accession>
<keyword evidence="8" id="KW-0539">Nucleus</keyword>
<feature type="compositionally biased region" description="Acidic residues" evidence="9">
    <location>
        <begin position="357"/>
        <end position="370"/>
    </location>
</feature>
<organism evidence="11 12">
    <name type="scientific">Hippocampus comes</name>
    <name type="common">Tiger tail seahorse</name>
    <dbReference type="NCBI Taxonomy" id="109280"/>
    <lineage>
        <taxon>Eukaryota</taxon>
        <taxon>Metazoa</taxon>
        <taxon>Chordata</taxon>
        <taxon>Craniata</taxon>
        <taxon>Vertebrata</taxon>
        <taxon>Euteleostomi</taxon>
        <taxon>Actinopterygii</taxon>
        <taxon>Neopterygii</taxon>
        <taxon>Teleostei</taxon>
        <taxon>Neoteleostei</taxon>
        <taxon>Acanthomorphata</taxon>
        <taxon>Syngnathiaria</taxon>
        <taxon>Syngnathiformes</taxon>
        <taxon>Syngnathoidei</taxon>
        <taxon>Syngnathidae</taxon>
        <taxon>Hippocampus</taxon>
    </lineage>
</organism>
<feature type="compositionally biased region" description="Acidic residues" evidence="9">
    <location>
        <begin position="182"/>
        <end position="205"/>
    </location>
</feature>
<dbReference type="PANTHER" id="PTHR13964">
    <property type="entry name" value="RBP-RELATED"/>
    <property type="match status" value="1"/>
</dbReference>
<dbReference type="SMART" id="SM00333">
    <property type="entry name" value="TUDOR"/>
    <property type="match status" value="1"/>
</dbReference>
<dbReference type="Gene3D" id="1.10.150.60">
    <property type="entry name" value="ARID DNA-binding domain"/>
    <property type="match status" value="1"/>
</dbReference>
<feature type="region of interest" description="Disordered" evidence="9">
    <location>
        <begin position="518"/>
        <end position="961"/>
    </location>
</feature>
<dbReference type="Proteomes" id="UP000264820">
    <property type="component" value="Unplaced"/>
</dbReference>
<sequence>MRTLEEPPYLTVGTDVSAKYRGAFCEAKIKTAKRLVKAKVTFKSDLSAAEVHDESIKGPLKVGAIVEVKNPDGVYQEATINKLTDASIYTVVFDDGDEKTLRRSSLCLKGARHFAESETLDRLPLTNPEHFGTPAGKCAFEHLVHILCVCQAALDAALEFQQQSVIPITWKTEVKEESSSSEVDDDDEEEEEEQEEDASGEEEEVKPDSLKQSGTPINKRPVLGYRNLNLFKLYRLVNKLGGFDNIESGAVWKQIYQDLGIPVLNSAAGYNVKCAYRKYLYGFEEYCTSTAITFKMDLPLKQAPKGEATSVVEGENTCFCIKSIALPQEEKPELVPNKSQCTSSKADGKDSNGNNTYDEEEEEEEEEDEDSSPHTGDADEGSSTSRLGAENIKQEYDEWIKADKIVRPANKNVPKIKHRKKIKRLNDRDILGPSPNNNRVSRSKCDLSQDVFSKLDQGEDQGAQQHSPPKSIEITSILNGLQGSNTNNSKRLQSHVYIMKQSFVFFFLFNSASELFSDESDPECEGEQSKEDRGTCRDVKGQSELQKTSEWRESGTPPNGSKPSAVSGKNLEIISGEVGKRKPDLIGEASTRKRKAEGTAERTPKKQSKARRATRSADWLPGGSSRKLEDMSAGAMEERAASSSSSSDDEGAALSGSQAEGSERGHPKTKGCPSKKYNGTKEKSKSSRQAGFWDIPEKRAKMSGNGEDKPAVRSKGQKDVWSSIQAQWPKKTLKELFSDSDTEAANSPPPPVPSSLEDTSVEQEAGPEDDASEEHIENDKLQEFPSSGSNSVLNTPPTTPESPSGRVSTSSSLLQGLVQEEVACRRSESDCSTVEVESLSGELPDLSRDEGTGSPPKVFDAPLSSNSSSNCSLELSSSSQHDSEQKSKGTNRKSNSSDSEDQSLVEGSPKPATTKNDSSDVKVAVSPKSHGRSPTSSHKYHKQGDADHSQHRESHGRSPRVYKWSFQMSDLEKMNSLERISFLQDKLQDIRNHYLSLKSEVASIDRRRKRMKKKELESTVAASSSSSSSSPSSSSLTAAVMLTLADQPVSSSSSSSQNSGVSVECR</sequence>
<feature type="compositionally biased region" description="Acidic residues" evidence="9">
    <location>
        <begin position="759"/>
        <end position="772"/>
    </location>
</feature>
<feature type="domain" description="ARID" evidence="10">
    <location>
        <begin position="196"/>
        <end position="288"/>
    </location>
</feature>
<feature type="region of interest" description="Disordered" evidence="9">
    <location>
        <begin position="995"/>
        <end position="1066"/>
    </location>
</feature>
<dbReference type="SUPFAM" id="SSF63748">
    <property type="entry name" value="Tudor/PWWP/MBT"/>
    <property type="match status" value="1"/>
</dbReference>
<dbReference type="FunFam" id="1.10.150.60:FF:000003">
    <property type="entry name" value="AT-rich interactive domain-containing protein 4B"/>
    <property type="match status" value="1"/>
</dbReference>
<keyword evidence="5" id="KW-0805">Transcription regulation</keyword>
<feature type="compositionally biased region" description="Basic and acidic residues" evidence="9">
    <location>
        <begin position="527"/>
        <end position="553"/>
    </location>
</feature>
<evidence type="ECO:0000256" key="6">
    <source>
        <dbReference type="ARBA" id="ARBA00023125"/>
    </source>
</evidence>
<evidence type="ECO:0000256" key="4">
    <source>
        <dbReference type="ARBA" id="ARBA00022853"/>
    </source>
</evidence>
<evidence type="ECO:0000313" key="11">
    <source>
        <dbReference type="Ensembl" id="ENSHCOP00000008038.1"/>
    </source>
</evidence>
<feature type="compositionally biased region" description="Low complexity" evidence="9">
    <location>
        <begin position="1049"/>
        <end position="1066"/>
    </location>
</feature>
<dbReference type="Ensembl" id="ENSHCOT00000000969.1">
    <property type="protein sequence ID" value="ENSHCOP00000008038.1"/>
    <property type="gene ID" value="ENSHCOG00000010376.1"/>
</dbReference>
<keyword evidence="3" id="KW-0832">Ubl conjugation</keyword>
<dbReference type="GO" id="GO:0005634">
    <property type="term" value="C:nucleus"/>
    <property type="evidence" value="ECO:0007669"/>
    <property type="project" value="TreeGrafter"/>
</dbReference>
<evidence type="ECO:0000256" key="9">
    <source>
        <dbReference type="SAM" id="MobiDB-lite"/>
    </source>
</evidence>
<evidence type="ECO:0000256" key="1">
    <source>
        <dbReference type="ARBA" id="ARBA00022499"/>
    </source>
</evidence>
<keyword evidence="6" id="KW-0238">DNA-binding</keyword>
<feature type="region of interest" description="Disordered" evidence="9">
    <location>
        <begin position="411"/>
        <end position="444"/>
    </location>
</feature>
<dbReference type="GO" id="GO:0006357">
    <property type="term" value="P:regulation of transcription by RNA polymerase II"/>
    <property type="evidence" value="ECO:0007669"/>
    <property type="project" value="TreeGrafter"/>
</dbReference>
<feature type="compositionally biased region" description="Polar residues" evidence="9">
    <location>
        <begin position="337"/>
        <end position="356"/>
    </location>
</feature>
<dbReference type="PANTHER" id="PTHR13964:SF24">
    <property type="entry name" value="AT-RICH INTERACTIVE DOMAIN-CONTAINING PROTEIN 4B"/>
    <property type="match status" value="1"/>
</dbReference>
<evidence type="ECO:0000256" key="3">
    <source>
        <dbReference type="ARBA" id="ARBA00022843"/>
    </source>
</evidence>
<feature type="compositionally biased region" description="Basic and acidic residues" evidence="9">
    <location>
        <begin position="942"/>
        <end position="956"/>
    </location>
</feature>
<dbReference type="InterPro" id="IPR002999">
    <property type="entry name" value="Tudor"/>
</dbReference>
<dbReference type="InterPro" id="IPR036431">
    <property type="entry name" value="ARID_dom_sf"/>
</dbReference>
<evidence type="ECO:0000256" key="7">
    <source>
        <dbReference type="ARBA" id="ARBA00023163"/>
    </source>
</evidence>
<dbReference type="InterPro" id="IPR001606">
    <property type="entry name" value="ARID_dom"/>
</dbReference>
<dbReference type="PROSITE" id="PS51011">
    <property type="entry name" value="ARID"/>
    <property type="match status" value="1"/>
</dbReference>
<reference evidence="11" key="2">
    <citation type="submission" date="2025-09" db="UniProtKB">
        <authorList>
            <consortium name="Ensembl"/>
        </authorList>
    </citation>
    <scope>IDENTIFICATION</scope>
</reference>
<feature type="compositionally biased region" description="Basic and acidic residues" evidence="9">
    <location>
        <begin position="773"/>
        <end position="782"/>
    </location>
</feature>
<dbReference type="Pfam" id="PF01388">
    <property type="entry name" value="ARID"/>
    <property type="match status" value="1"/>
</dbReference>
<dbReference type="SUPFAM" id="SSF46774">
    <property type="entry name" value="ARID-like"/>
    <property type="match status" value="1"/>
</dbReference>
<dbReference type="GO" id="GO:0000976">
    <property type="term" value="F:transcription cis-regulatory region binding"/>
    <property type="evidence" value="ECO:0007669"/>
    <property type="project" value="TreeGrafter"/>
</dbReference>
<protein>
    <submittedName>
        <fullName evidence="11">AT-rich interaction domain 4B</fullName>
    </submittedName>
</protein>
<feature type="compositionally biased region" description="Basic residues" evidence="9">
    <location>
        <begin position="414"/>
        <end position="423"/>
    </location>
</feature>
<feature type="region of interest" description="Disordered" evidence="9">
    <location>
        <begin position="331"/>
        <end position="390"/>
    </location>
</feature>
<evidence type="ECO:0000256" key="5">
    <source>
        <dbReference type="ARBA" id="ARBA00023015"/>
    </source>
</evidence>
<reference evidence="11" key="1">
    <citation type="submission" date="2025-08" db="UniProtKB">
        <authorList>
            <consortium name="Ensembl"/>
        </authorList>
    </citation>
    <scope>IDENTIFICATION</scope>
</reference>
<dbReference type="Gene3D" id="2.30.30.140">
    <property type="match status" value="1"/>
</dbReference>
<feature type="compositionally biased region" description="Polar residues" evidence="9">
    <location>
        <begin position="784"/>
        <end position="814"/>
    </location>
</feature>
<keyword evidence="2" id="KW-0597">Phosphoprotein</keyword>
<feature type="region of interest" description="Disordered" evidence="9">
    <location>
        <begin position="176"/>
        <end position="217"/>
    </location>
</feature>
<evidence type="ECO:0000256" key="2">
    <source>
        <dbReference type="ARBA" id="ARBA00022553"/>
    </source>
</evidence>
<name>A0A3Q2XSZ8_HIPCM</name>